<dbReference type="InterPro" id="IPR036875">
    <property type="entry name" value="Znf_CCHC_sf"/>
</dbReference>
<feature type="region of interest" description="Disordered" evidence="3">
    <location>
        <begin position="350"/>
        <end position="369"/>
    </location>
</feature>
<dbReference type="Pfam" id="PF00098">
    <property type="entry name" value="zf-CCHC"/>
    <property type="match status" value="1"/>
</dbReference>
<keyword evidence="1" id="KW-0479">Metal-binding</keyword>
<evidence type="ECO:0000256" key="3">
    <source>
        <dbReference type="SAM" id="MobiDB-lite"/>
    </source>
</evidence>
<evidence type="ECO:0000313" key="5">
    <source>
        <dbReference type="EMBL" id="KAG5621592.1"/>
    </source>
</evidence>
<evidence type="ECO:0000256" key="1">
    <source>
        <dbReference type="PROSITE-ProRule" id="PRU00047"/>
    </source>
</evidence>
<evidence type="ECO:0000256" key="2">
    <source>
        <dbReference type="SAM" id="Coils"/>
    </source>
</evidence>
<reference evidence="5 6" key="1">
    <citation type="submission" date="2020-09" db="EMBL/GenBank/DDBJ databases">
        <title>De no assembly of potato wild relative species, Solanum commersonii.</title>
        <authorList>
            <person name="Cho K."/>
        </authorList>
    </citation>
    <scope>NUCLEOTIDE SEQUENCE [LARGE SCALE GENOMIC DNA]</scope>
    <source>
        <strain evidence="5">LZ3.2</strain>
        <tissue evidence="5">Leaf</tissue>
    </source>
</reference>
<organism evidence="5 6">
    <name type="scientific">Solanum commersonii</name>
    <name type="common">Commerson's wild potato</name>
    <name type="synonym">Commerson's nightshade</name>
    <dbReference type="NCBI Taxonomy" id="4109"/>
    <lineage>
        <taxon>Eukaryota</taxon>
        <taxon>Viridiplantae</taxon>
        <taxon>Streptophyta</taxon>
        <taxon>Embryophyta</taxon>
        <taxon>Tracheophyta</taxon>
        <taxon>Spermatophyta</taxon>
        <taxon>Magnoliopsida</taxon>
        <taxon>eudicotyledons</taxon>
        <taxon>Gunneridae</taxon>
        <taxon>Pentapetalae</taxon>
        <taxon>asterids</taxon>
        <taxon>lamiids</taxon>
        <taxon>Solanales</taxon>
        <taxon>Solanaceae</taxon>
        <taxon>Solanoideae</taxon>
        <taxon>Solaneae</taxon>
        <taxon>Solanum</taxon>
    </lineage>
</organism>
<dbReference type="Gene3D" id="4.10.60.10">
    <property type="entry name" value="Zinc finger, CCHC-type"/>
    <property type="match status" value="1"/>
</dbReference>
<name>A0A9J6AAT3_SOLCO</name>
<dbReference type="GO" id="GO:0003676">
    <property type="term" value="F:nucleic acid binding"/>
    <property type="evidence" value="ECO:0007669"/>
    <property type="project" value="InterPro"/>
</dbReference>
<comment type="caution">
    <text evidence="5">The sequence shown here is derived from an EMBL/GenBank/DDBJ whole genome shotgun (WGS) entry which is preliminary data.</text>
</comment>
<keyword evidence="1" id="KW-0863">Zinc-finger</keyword>
<dbReference type="PROSITE" id="PS50158">
    <property type="entry name" value="ZF_CCHC"/>
    <property type="match status" value="1"/>
</dbReference>
<keyword evidence="2" id="KW-0175">Coiled coil</keyword>
<gene>
    <name evidence="5" type="ORF">H5410_006810</name>
</gene>
<dbReference type="Proteomes" id="UP000824120">
    <property type="component" value="Chromosome 2"/>
</dbReference>
<feature type="coiled-coil region" evidence="2">
    <location>
        <begin position="493"/>
        <end position="520"/>
    </location>
</feature>
<dbReference type="AlphaFoldDB" id="A0A9J6AAT3"/>
<dbReference type="InterPro" id="IPR056648">
    <property type="entry name" value="DUF7746"/>
</dbReference>
<keyword evidence="6" id="KW-1185">Reference proteome</keyword>
<evidence type="ECO:0000259" key="4">
    <source>
        <dbReference type="PROSITE" id="PS50158"/>
    </source>
</evidence>
<evidence type="ECO:0000313" key="6">
    <source>
        <dbReference type="Proteomes" id="UP000824120"/>
    </source>
</evidence>
<feature type="domain" description="CCHC-type" evidence="4">
    <location>
        <begin position="314"/>
        <end position="328"/>
    </location>
</feature>
<dbReference type="SUPFAM" id="SSF57756">
    <property type="entry name" value="Retrovirus zinc finger-like domains"/>
    <property type="match status" value="1"/>
</dbReference>
<keyword evidence="1" id="KW-0862">Zinc</keyword>
<dbReference type="InterPro" id="IPR001878">
    <property type="entry name" value="Znf_CCHC"/>
</dbReference>
<dbReference type="EMBL" id="JACXVP010000002">
    <property type="protein sequence ID" value="KAG5621592.1"/>
    <property type="molecule type" value="Genomic_DNA"/>
</dbReference>
<accession>A0A9J6AAT3</accession>
<dbReference type="OrthoDB" id="1306342at2759"/>
<dbReference type="GO" id="GO:0008270">
    <property type="term" value="F:zinc ion binding"/>
    <property type="evidence" value="ECO:0007669"/>
    <property type="project" value="UniProtKB-KW"/>
</dbReference>
<dbReference type="Pfam" id="PF24925">
    <property type="entry name" value="DUF7746"/>
    <property type="match status" value="1"/>
</dbReference>
<dbReference type="PANTHER" id="PTHR33054:SF13">
    <property type="entry name" value="CCHC-TYPE DOMAIN-CONTAINING PROTEIN"/>
    <property type="match status" value="1"/>
</dbReference>
<feature type="region of interest" description="Disordered" evidence="3">
    <location>
        <begin position="257"/>
        <end position="280"/>
    </location>
</feature>
<dbReference type="SMART" id="SM00343">
    <property type="entry name" value="ZnF_C2HC"/>
    <property type="match status" value="1"/>
</dbReference>
<dbReference type="PANTHER" id="PTHR33054">
    <property type="entry name" value="CCHC-TYPE DOMAIN-CONTAINING PROTEIN"/>
    <property type="match status" value="1"/>
</dbReference>
<sequence length="837" mass="97497">MSILGEHIMSLHEKVDRLLTLLPTKIKGKEKVTHSSLQPPPDIEDFKIKDYSELESFLEKKFKGGGVQPLDTDNFIEGEPSNKKEFYDSLNKISEKYARKPVQRITICKTNKNSDRSIADMITAGFTGQLKGWWDNYLNQTQRDTLLMVRRWSDNSETIRTLLQNLRCKSLTSLRYYKDVFLCRVMELPEKSLRGDDHSINYDEYTYDKLISACVQEGLSLCNEIKLNQQIKRHRLTERKQLGEFCEQFAFDIPKQKSKDLDSSSHKKKKSSRKDYEKWKKKKIEKKLRRAEEGRGDSSKRKKKYRNFNKSDTCHKCGRYGHYAKDCRVKEKIKNLDIDDNLKDSLNKIMLNSDSGTSSEYSSREYSSTSEDLKALQQEEYGTSEDECSPCQQGMACEKDDEDDLYKIYEQFKEMSLNVIDNDKVIELLQDIKDPEIRAQIIDKISDSKGKDHISEKDYIPKEIPTKEGSYTMAEVKNLLLERRKMGTSPTTISDLKEEINNLKEDITLLKEKNVVIEVRLDAIQTLRNLDNASESSSSMEGENDNLDFIKNLSLKNDKTDFLYSLKAFTSQKRGRGVRSNSGRGGHILAQQGNRTLTSFNVSQTTASSSSGTSGGVDINHPMYKEFMDFMKSKKETSSSTTYSSVLIDDENIEVFDMNSKKEVILLLEESDLRWRNEPWQIMTRYLDTVAYTATSYKYRMHYEIILSSTGCEFQHFYPANTKKVYNFSKLVVKRIISPEEWGMSTLKELDYIHPEQKVPNANRKHSWFIKLCSNIFERNIPNWFCKWWTLYGPTMKILPESYKKLYLEWIDISPKLTRLQEDNIFFEGISVMYCFH</sequence>
<protein>
    <recommendedName>
        <fullName evidence="4">CCHC-type domain-containing protein</fullName>
    </recommendedName>
</protein>
<proteinExistence type="predicted"/>
<feature type="compositionally biased region" description="Low complexity" evidence="3">
    <location>
        <begin position="353"/>
        <end position="369"/>
    </location>
</feature>